<protein>
    <submittedName>
        <fullName evidence="2">Uncharacterized protein</fullName>
    </submittedName>
</protein>
<comment type="caution">
    <text evidence="2">The sequence shown here is derived from an EMBL/GenBank/DDBJ whole genome shotgun (WGS) entry which is preliminary data.</text>
</comment>
<feature type="region of interest" description="Disordered" evidence="1">
    <location>
        <begin position="29"/>
        <end position="66"/>
    </location>
</feature>
<reference evidence="2" key="1">
    <citation type="journal article" date="2019" name="Sci. Rep.">
        <title>Draft genome of Tanacetum cinerariifolium, the natural source of mosquito coil.</title>
        <authorList>
            <person name="Yamashiro T."/>
            <person name="Shiraishi A."/>
            <person name="Satake H."/>
            <person name="Nakayama K."/>
        </authorList>
    </citation>
    <scope>NUCLEOTIDE SEQUENCE</scope>
</reference>
<name>A0A699T3L4_TANCI</name>
<sequence>MINLFGTIPTTIPNTTPFVIPPSTHIDTALTPTSPDYTPASPDYSSTSDMEFDPSEDPSSYHIPPLPATSPFLSSTDDSAGKVTYNIWCTLTSSYDSYTGTAYPSWSTVPLPSQWAGMHDDREEEGWTATYSCLA</sequence>
<gene>
    <name evidence="2" type="ORF">Tci_876379</name>
</gene>
<proteinExistence type="predicted"/>
<dbReference type="EMBL" id="BKCJ011211519">
    <property type="protein sequence ID" value="GFD04410.1"/>
    <property type="molecule type" value="Genomic_DNA"/>
</dbReference>
<dbReference type="AlphaFoldDB" id="A0A699T3L4"/>
<evidence type="ECO:0000256" key="1">
    <source>
        <dbReference type="SAM" id="MobiDB-lite"/>
    </source>
</evidence>
<feature type="non-terminal residue" evidence="2">
    <location>
        <position position="135"/>
    </location>
</feature>
<evidence type="ECO:0000313" key="2">
    <source>
        <dbReference type="EMBL" id="GFD04410.1"/>
    </source>
</evidence>
<accession>A0A699T3L4</accession>
<organism evidence="2">
    <name type="scientific">Tanacetum cinerariifolium</name>
    <name type="common">Dalmatian daisy</name>
    <name type="synonym">Chrysanthemum cinerariifolium</name>
    <dbReference type="NCBI Taxonomy" id="118510"/>
    <lineage>
        <taxon>Eukaryota</taxon>
        <taxon>Viridiplantae</taxon>
        <taxon>Streptophyta</taxon>
        <taxon>Embryophyta</taxon>
        <taxon>Tracheophyta</taxon>
        <taxon>Spermatophyta</taxon>
        <taxon>Magnoliopsida</taxon>
        <taxon>eudicotyledons</taxon>
        <taxon>Gunneridae</taxon>
        <taxon>Pentapetalae</taxon>
        <taxon>asterids</taxon>
        <taxon>campanulids</taxon>
        <taxon>Asterales</taxon>
        <taxon>Asteraceae</taxon>
        <taxon>Asteroideae</taxon>
        <taxon>Anthemideae</taxon>
        <taxon>Anthemidinae</taxon>
        <taxon>Tanacetum</taxon>
    </lineage>
</organism>